<dbReference type="EMBL" id="CP001472">
    <property type="protein sequence ID" value="ACO33503.1"/>
    <property type="molecule type" value="Genomic_DNA"/>
</dbReference>
<dbReference type="HOGENOM" id="CLU_000445_30_1_0"/>
<dbReference type="GO" id="GO:0006355">
    <property type="term" value="P:regulation of DNA-templated transcription"/>
    <property type="evidence" value="ECO:0007669"/>
    <property type="project" value="InterPro"/>
</dbReference>
<dbReference type="GO" id="GO:0005829">
    <property type="term" value="C:cytosol"/>
    <property type="evidence" value="ECO:0007669"/>
    <property type="project" value="TreeGrafter"/>
</dbReference>
<feature type="DNA-binding region" description="OmpR/PhoB-type" evidence="7">
    <location>
        <begin position="124"/>
        <end position="222"/>
    </location>
</feature>
<dbReference type="Gene3D" id="1.10.10.10">
    <property type="entry name" value="Winged helix-like DNA-binding domain superfamily/Winged helix DNA-binding domain"/>
    <property type="match status" value="1"/>
</dbReference>
<dbReference type="InterPro" id="IPR036388">
    <property type="entry name" value="WH-like_DNA-bd_sf"/>
</dbReference>
<dbReference type="OrthoDB" id="116118at2"/>
<evidence type="ECO:0000256" key="3">
    <source>
        <dbReference type="ARBA" id="ARBA00023015"/>
    </source>
</evidence>
<dbReference type="InterPro" id="IPR039420">
    <property type="entry name" value="WalR-like"/>
</dbReference>
<dbReference type="Pfam" id="PF00486">
    <property type="entry name" value="Trans_reg_C"/>
    <property type="match status" value="1"/>
</dbReference>
<dbReference type="InterPro" id="IPR001789">
    <property type="entry name" value="Sig_transdc_resp-reg_receiver"/>
</dbReference>
<evidence type="ECO:0000259" key="9">
    <source>
        <dbReference type="PROSITE" id="PS51755"/>
    </source>
</evidence>
<evidence type="ECO:0000313" key="11">
    <source>
        <dbReference type="Proteomes" id="UP000002207"/>
    </source>
</evidence>
<dbReference type="STRING" id="240015.ACP_0232"/>
<evidence type="ECO:0000313" key="10">
    <source>
        <dbReference type="EMBL" id="ACO33503.1"/>
    </source>
</evidence>
<dbReference type="FunFam" id="1.10.10.10:FF:000005">
    <property type="entry name" value="Two-component system response regulator"/>
    <property type="match status" value="1"/>
</dbReference>
<dbReference type="Proteomes" id="UP000002207">
    <property type="component" value="Chromosome"/>
</dbReference>
<dbReference type="InterPro" id="IPR011006">
    <property type="entry name" value="CheY-like_superfamily"/>
</dbReference>
<keyword evidence="3" id="KW-0805">Transcription regulation</keyword>
<evidence type="ECO:0000256" key="4">
    <source>
        <dbReference type="ARBA" id="ARBA00023125"/>
    </source>
</evidence>
<dbReference type="CDD" id="cd00383">
    <property type="entry name" value="trans_reg_C"/>
    <property type="match status" value="1"/>
</dbReference>
<accession>C1F979</accession>
<proteinExistence type="predicted"/>
<dbReference type="SMART" id="SM00862">
    <property type="entry name" value="Trans_reg_C"/>
    <property type="match status" value="1"/>
</dbReference>
<reference evidence="10 11" key="1">
    <citation type="journal article" date="2009" name="Appl. Environ. Microbiol.">
        <title>Three genomes from the phylum Acidobacteria provide insight into the lifestyles of these microorganisms in soils.</title>
        <authorList>
            <person name="Ward N.L."/>
            <person name="Challacombe J.F."/>
            <person name="Janssen P.H."/>
            <person name="Henrissat B."/>
            <person name="Coutinho P.M."/>
            <person name="Wu M."/>
            <person name="Xie G."/>
            <person name="Haft D.H."/>
            <person name="Sait M."/>
            <person name="Badger J."/>
            <person name="Barabote R.D."/>
            <person name="Bradley B."/>
            <person name="Brettin T.S."/>
            <person name="Brinkac L.M."/>
            <person name="Bruce D."/>
            <person name="Creasy T."/>
            <person name="Daugherty S.C."/>
            <person name="Davidsen T.M."/>
            <person name="DeBoy R.T."/>
            <person name="Detter J.C."/>
            <person name="Dodson R.J."/>
            <person name="Durkin A.S."/>
            <person name="Ganapathy A."/>
            <person name="Gwinn-Giglio M."/>
            <person name="Han C.S."/>
            <person name="Khouri H."/>
            <person name="Kiss H."/>
            <person name="Kothari S.P."/>
            <person name="Madupu R."/>
            <person name="Nelson K.E."/>
            <person name="Nelson W.C."/>
            <person name="Paulsen I."/>
            <person name="Penn K."/>
            <person name="Ren Q."/>
            <person name="Rosovitz M.J."/>
            <person name="Selengut J.D."/>
            <person name="Shrivastava S."/>
            <person name="Sullivan S.A."/>
            <person name="Tapia R."/>
            <person name="Thompson L.S."/>
            <person name="Watkins K.L."/>
            <person name="Yang Q."/>
            <person name="Yu C."/>
            <person name="Zafar N."/>
            <person name="Zhou L."/>
            <person name="Kuske C.R."/>
        </authorList>
    </citation>
    <scope>NUCLEOTIDE SEQUENCE [LARGE SCALE GENOMIC DNA]</scope>
    <source>
        <strain evidence="11">ATCC 51196 / DSM 11244 / BCRC 80197 / JCM 7670 / NBRC 15755 / NCIMB 13165 / 161</strain>
    </source>
</reference>
<protein>
    <submittedName>
        <fullName evidence="10">DNA-binding response regulator</fullName>
    </submittedName>
</protein>
<keyword evidence="11" id="KW-1185">Reference proteome</keyword>
<dbReference type="SUPFAM" id="SSF52172">
    <property type="entry name" value="CheY-like"/>
    <property type="match status" value="1"/>
</dbReference>
<name>C1F979_ACIC5</name>
<dbReference type="PROSITE" id="PS51755">
    <property type="entry name" value="OMPR_PHOB"/>
    <property type="match status" value="1"/>
</dbReference>
<evidence type="ECO:0000259" key="8">
    <source>
        <dbReference type="PROSITE" id="PS50110"/>
    </source>
</evidence>
<keyword evidence="2" id="KW-0902">Two-component regulatory system</keyword>
<evidence type="ECO:0000256" key="7">
    <source>
        <dbReference type="PROSITE-ProRule" id="PRU01091"/>
    </source>
</evidence>
<dbReference type="PROSITE" id="PS50110">
    <property type="entry name" value="RESPONSE_REGULATORY"/>
    <property type="match status" value="1"/>
</dbReference>
<dbReference type="AlphaFoldDB" id="C1F979"/>
<organism evidence="10 11">
    <name type="scientific">Acidobacterium capsulatum (strain ATCC 51196 / DSM 11244 / BCRC 80197 / JCM 7670 / NBRC 15755 / NCIMB 13165 / 161)</name>
    <dbReference type="NCBI Taxonomy" id="240015"/>
    <lineage>
        <taxon>Bacteria</taxon>
        <taxon>Pseudomonadati</taxon>
        <taxon>Acidobacteriota</taxon>
        <taxon>Terriglobia</taxon>
        <taxon>Terriglobales</taxon>
        <taxon>Acidobacteriaceae</taxon>
        <taxon>Acidobacterium</taxon>
    </lineage>
</organism>
<feature type="domain" description="OmpR/PhoB-type" evidence="9">
    <location>
        <begin position="124"/>
        <end position="222"/>
    </location>
</feature>
<dbReference type="eggNOG" id="COG0745">
    <property type="taxonomic scope" value="Bacteria"/>
</dbReference>
<evidence type="ECO:0000256" key="6">
    <source>
        <dbReference type="PROSITE-ProRule" id="PRU00169"/>
    </source>
</evidence>
<dbReference type="Gene3D" id="6.10.250.690">
    <property type="match status" value="1"/>
</dbReference>
<dbReference type="CDD" id="cd17574">
    <property type="entry name" value="REC_OmpR"/>
    <property type="match status" value="1"/>
</dbReference>
<sequence>MQVLLVDDDGALTRFLERGLAEEGYTVTSAADGEAALELLEAMLPDLVVLDLNLPRRDGTEVLAALRARHAEVPVLVLTGRSEVASRVRCLDLGADDCLLKPFSLAELKARCRALLRRRGGTAHLVLRHEDLEVNRVEHTVQRGGREVALTRTEYALLECLMLHRGRPVSRARLLEEVWHESAENGTNIVDVYVNYLRRKLGDEGPAPLIQTVRGLGYAVGMPVARRETFWTHA</sequence>
<dbReference type="GO" id="GO:0000156">
    <property type="term" value="F:phosphorelay response regulator activity"/>
    <property type="evidence" value="ECO:0007669"/>
    <property type="project" value="TreeGrafter"/>
</dbReference>
<dbReference type="Gene3D" id="3.40.50.2300">
    <property type="match status" value="1"/>
</dbReference>
<dbReference type="InterPro" id="IPR001867">
    <property type="entry name" value="OmpR/PhoB-type_DNA-bd"/>
</dbReference>
<dbReference type="GO" id="GO:0000976">
    <property type="term" value="F:transcription cis-regulatory region binding"/>
    <property type="evidence" value="ECO:0007669"/>
    <property type="project" value="TreeGrafter"/>
</dbReference>
<keyword evidence="1 6" id="KW-0597">Phosphoprotein</keyword>
<keyword evidence="5" id="KW-0804">Transcription</keyword>
<dbReference type="SMART" id="SM00448">
    <property type="entry name" value="REC"/>
    <property type="match status" value="1"/>
</dbReference>
<evidence type="ECO:0000256" key="1">
    <source>
        <dbReference type="ARBA" id="ARBA00022553"/>
    </source>
</evidence>
<dbReference type="PANTHER" id="PTHR48111">
    <property type="entry name" value="REGULATOR OF RPOS"/>
    <property type="match status" value="1"/>
</dbReference>
<dbReference type="InParanoid" id="C1F979"/>
<evidence type="ECO:0000256" key="5">
    <source>
        <dbReference type="ARBA" id="ARBA00023163"/>
    </source>
</evidence>
<dbReference type="GO" id="GO:0032993">
    <property type="term" value="C:protein-DNA complex"/>
    <property type="evidence" value="ECO:0007669"/>
    <property type="project" value="TreeGrafter"/>
</dbReference>
<dbReference type="PANTHER" id="PTHR48111:SF22">
    <property type="entry name" value="REGULATOR OF RPOS"/>
    <property type="match status" value="1"/>
</dbReference>
<feature type="modified residue" description="4-aspartylphosphate" evidence="6">
    <location>
        <position position="51"/>
    </location>
</feature>
<keyword evidence="4 7" id="KW-0238">DNA-binding</keyword>
<dbReference type="Pfam" id="PF00072">
    <property type="entry name" value="Response_reg"/>
    <property type="match status" value="1"/>
</dbReference>
<evidence type="ECO:0000256" key="2">
    <source>
        <dbReference type="ARBA" id="ARBA00023012"/>
    </source>
</evidence>
<dbReference type="RefSeq" id="WP_012680634.1">
    <property type="nucleotide sequence ID" value="NC_012483.1"/>
</dbReference>
<gene>
    <name evidence="10" type="ordered locus">ACP_0232</name>
</gene>
<dbReference type="KEGG" id="aca:ACP_0232"/>
<feature type="domain" description="Response regulatory" evidence="8">
    <location>
        <begin position="2"/>
        <end position="116"/>
    </location>
</feature>